<evidence type="ECO:0000256" key="5">
    <source>
        <dbReference type="ARBA" id="ARBA00022832"/>
    </source>
</evidence>
<comment type="catalytic activity">
    <reaction evidence="8">
        <text>4,8-dimethylnonanoyl-CoA + (R)-carnitine = O-4,8-dimethylnonanoyl-(R)-carnitine + CoA</text>
        <dbReference type="Rhea" id="RHEA:44860"/>
        <dbReference type="ChEBI" id="CHEBI:16347"/>
        <dbReference type="ChEBI" id="CHEBI:57287"/>
        <dbReference type="ChEBI" id="CHEBI:77061"/>
        <dbReference type="ChEBI" id="CHEBI:84654"/>
    </reaction>
</comment>
<evidence type="ECO:0000313" key="11">
    <source>
        <dbReference type="Proteomes" id="UP001283361"/>
    </source>
</evidence>
<reference evidence="10" key="1">
    <citation type="journal article" date="2023" name="G3 (Bethesda)">
        <title>A reference genome for the long-term kleptoplast-retaining sea slug Elysia crispata morphotype clarki.</title>
        <authorList>
            <person name="Eastman K.E."/>
            <person name="Pendleton A.L."/>
            <person name="Shaikh M.A."/>
            <person name="Suttiyut T."/>
            <person name="Ogas R."/>
            <person name="Tomko P."/>
            <person name="Gavelis G."/>
            <person name="Widhalm J.R."/>
            <person name="Wisecaver J.H."/>
        </authorList>
    </citation>
    <scope>NUCLEOTIDE SEQUENCE</scope>
    <source>
        <strain evidence="10">ECLA1</strain>
    </source>
</reference>
<dbReference type="Proteomes" id="UP001283361">
    <property type="component" value="Unassembled WGS sequence"/>
</dbReference>
<organism evidence="10 11">
    <name type="scientific">Elysia crispata</name>
    <name type="common">lettuce slug</name>
    <dbReference type="NCBI Taxonomy" id="231223"/>
    <lineage>
        <taxon>Eukaryota</taxon>
        <taxon>Metazoa</taxon>
        <taxon>Spiralia</taxon>
        <taxon>Lophotrochozoa</taxon>
        <taxon>Mollusca</taxon>
        <taxon>Gastropoda</taxon>
        <taxon>Heterobranchia</taxon>
        <taxon>Euthyneura</taxon>
        <taxon>Panpulmonata</taxon>
        <taxon>Sacoglossa</taxon>
        <taxon>Placobranchoidea</taxon>
        <taxon>Plakobranchidae</taxon>
        <taxon>Elysia</taxon>
    </lineage>
</organism>
<comment type="caution">
    <text evidence="10">The sequence shown here is derived from an EMBL/GenBank/DDBJ whole genome shotgun (WGS) entry which is preliminary data.</text>
</comment>
<evidence type="ECO:0000256" key="3">
    <source>
        <dbReference type="ARBA" id="ARBA00022448"/>
    </source>
</evidence>
<evidence type="ECO:0000256" key="7">
    <source>
        <dbReference type="ARBA" id="ARBA00023315"/>
    </source>
</evidence>
<comment type="pathway">
    <text evidence="1">Lipid metabolism; fatty acid beta-oxidation.</text>
</comment>
<dbReference type="Gene3D" id="3.30.559.70">
    <property type="entry name" value="Choline/Carnitine o-acyltransferase, domain 2"/>
    <property type="match status" value="1"/>
</dbReference>
<name>A0AAE1CQU0_9GAST</name>
<evidence type="ECO:0000256" key="4">
    <source>
        <dbReference type="ARBA" id="ARBA00022679"/>
    </source>
</evidence>
<evidence type="ECO:0000256" key="1">
    <source>
        <dbReference type="ARBA" id="ARBA00005005"/>
    </source>
</evidence>
<evidence type="ECO:0000256" key="2">
    <source>
        <dbReference type="ARBA" id="ARBA00005232"/>
    </source>
</evidence>
<gene>
    <name evidence="10" type="ORF">RRG08_005411</name>
</gene>
<dbReference type="InterPro" id="IPR042231">
    <property type="entry name" value="Cho/carn_acyl_trans_2"/>
</dbReference>
<dbReference type="InterPro" id="IPR039551">
    <property type="entry name" value="Cho/carn_acyl_trans"/>
</dbReference>
<keyword evidence="6" id="KW-0443">Lipid metabolism</keyword>
<dbReference type="SUPFAM" id="SSF52777">
    <property type="entry name" value="CoA-dependent acyltransferases"/>
    <property type="match status" value="2"/>
</dbReference>
<dbReference type="GO" id="GO:0006631">
    <property type="term" value="P:fatty acid metabolic process"/>
    <property type="evidence" value="ECO:0007669"/>
    <property type="project" value="UniProtKB-KW"/>
</dbReference>
<accession>A0AAE1CQU0</accession>
<comment type="similarity">
    <text evidence="2">Belongs to the carnitine/choline acetyltransferase family.</text>
</comment>
<evidence type="ECO:0000259" key="9">
    <source>
        <dbReference type="Pfam" id="PF00755"/>
    </source>
</evidence>
<dbReference type="InterPro" id="IPR000542">
    <property type="entry name" value="Carn_acyl_trans"/>
</dbReference>
<proteinExistence type="inferred from homology"/>
<protein>
    <recommendedName>
        <fullName evidence="9">Choline/carnitine acyltransferase domain-containing protein</fullName>
    </recommendedName>
</protein>
<dbReference type="PANTHER" id="PTHR22589">
    <property type="entry name" value="CARNITINE O-ACYLTRANSFERASE"/>
    <property type="match status" value="1"/>
</dbReference>
<keyword evidence="4" id="KW-0808">Transferase</keyword>
<evidence type="ECO:0000256" key="6">
    <source>
        <dbReference type="ARBA" id="ARBA00023098"/>
    </source>
</evidence>
<dbReference type="AlphaFoldDB" id="A0AAE1CQU0"/>
<evidence type="ECO:0000313" key="10">
    <source>
        <dbReference type="EMBL" id="KAK3729038.1"/>
    </source>
</evidence>
<dbReference type="Gene3D" id="1.10.275.20">
    <property type="entry name" value="Choline/Carnitine o-acyltransferase"/>
    <property type="match status" value="1"/>
</dbReference>
<dbReference type="InterPro" id="IPR023213">
    <property type="entry name" value="CAT-like_dom_sf"/>
</dbReference>
<feature type="domain" description="Choline/carnitine acyltransferase" evidence="9">
    <location>
        <begin position="213"/>
        <end position="840"/>
    </location>
</feature>
<dbReference type="Pfam" id="PF00755">
    <property type="entry name" value="Carn_acyltransf"/>
    <property type="match status" value="1"/>
</dbReference>
<keyword evidence="3" id="KW-0813">Transport</keyword>
<dbReference type="PANTHER" id="PTHR22589:SF67">
    <property type="entry name" value="PEROXISOMAL CARNITINE O-OCTANOYLTRANSFERASE"/>
    <property type="match status" value="1"/>
</dbReference>
<evidence type="ECO:0000256" key="8">
    <source>
        <dbReference type="ARBA" id="ARBA00048999"/>
    </source>
</evidence>
<dbReference type="GO" id="GO:0005777">
    <property type="term" value="C:peroxisome"/>
    <property type="evidence" value="ECO:0007669"/>
    <property type="project" value="TreeGrafter"/>
</dbReference>
<dbReference type="GO" id="GO:0008458">
    <property type="term" value="F:carnitine O-octanoyltransferase activity"/>
    <property type="evidence" value="ECO:0007669"/>
    <property type="project" value="TreeGrafter"/>
</dbReference>
<dbReference type="EMBL" id="JAWDGP010007160">
    <property type="protein sequence ID" value="KAK3729038.1"/>
    <property type="molecule type" value="Genomic_DNA"/>
</dbReference>
<sequence length="853" mass="96711">MSKISDEKVKDTMVSSTRLLRKSAEYFTQPLENQHFEVRSSHRRSTETKELIPKLSIARSHSQASNVIHFQVEKDVKTGMTAKQTLSKKFLADGRVFLQDVSKILALRSSAIFSVENLLSNTNLQSLPDHPVRFSGELMQHGSSRLTDIEIVTHDLVSAANSRASQFGDSSLVNIDNLWPWPWLSPSLNSSEYVGTLTAPKTFSLQEKLQFYPLMPLSDTLQTYIRSVRLFLSPKHLIHLEKLVNEFAESSGQDLQECLIKEHSPLNLKDHAKCCLPYLVPSLTKCLTRLEAPLSNSAILTLSMWDLWPERENSQIERATILIQLCTEFARLIYSERLNVFTDSSGYPQCNHQFRKLFSSCKIPGIPCDGTHCFFKTVFEPSRHLTPKHIVVICRGQMFSVDVILDQFRTAPTPELRMSLIKIMQTAEENAQTAVSGLGILSSSDRDKWSETRVHLMEISENNRQCLQKLEEAMFVLTLDHMKCRGPDRLINEALFADGCNRWYDKALSFYMYQNGLFTVNVCSSFVDNSIVNSLLRFIHIRILEDTEKWDDDVLKKSEFASRCVSREFLSSSENLSDISEMLLDQKSSSEANTPSTSQSETTQLRALMFDADDEISRSISDAEISFAQLSEDLSSSMCQFHGFEMKFLEDHKISVDAFAHLALQLTFYKMYYRHPAVGSKVSMRRFHHARYDTLITTTEESIAWCRAMLEEETSSANKKKFFFSALDKHVQRLEEVRSGLGCFNHLSALHEIALRNGDHISEAALDDLFELPAGSPESLDISSEGYDIQESLSVAVVAPPSSSSYGVGYVLAKSFALFSVCSWKSYSGTCAENFSRSLHLCLVELHKFVHRL</sequence>
<keyword evidence="7" id="KW-0012">Acyltransferase</keyword>
<dbReference type="InterPro" id="IPR042572">
    <property type="entry name" value="Carn_acyl_trans_N"/>
</dbReference>
<dbReference type="Gene3D" id="3.30.559.10">
    <property type="entry name" value="Chloramphenicol acetyltransferase-like domain"/>
    <property type="match status" value="1"/>
</dbReference>
<keyword evidence="5" id="KW-0276">Fatty acid metabolism</keyword>
<keyword evidence="11" id="KW-1185">Reference proteome</keyword>